<dbReference type="Proteomes" id="UP000474802">
    <property type="component" value="Unassembled WGS sequence"/>
</dbReference>
<proteinExistence type="predicted"/>
<feature type="region of interest" description="Disordered" evidence="1">
    <location>
        <begin position="153"/>
        <end position="193"/>
    </location>
</feature>
<reference evidence="2 3" key="1">
    <citation type="submission" date="2020-02" db="EMBL/GenBank/DDBJ databases">
        <authorList>
            <person name="Khan S.A."/>
            <person name="Jeon C.O."/>
            <person name="Chun B.H."/>
        </authorList>
    </citation>
    <scope>NUCLEOTIDE SEQUENCE [LARGE SCALE GENOMIC DNA]</scope>
    <source>
        <strain evidence="2 3">H239</strain>
    </source>
</reference>
<reference evidence="2 3" key="2">
    <citation type="submission" date="2020-03" db="EMBL/GenBank/DDBJ databases">
        <title>Devosia chinhatensis sp. nov., isolated from a hexachlorocyclohexane (HCH) dump site in India.</title>
        <authorList>
            <person name="Kumar M."/>
            <person name="Lal R."/>
        </authorList>
    </citation>
    <scope>NUCLEOTIDE SEQUENCE [LARGE SCALE GENOMIC DNA]</scope>
    <source>
        <strain evidence="2 3">H239</strain>
    </source>
</reference>
<sequence>MRQEDQRAIEDLFDRLENVERNSAPRDEEAEALIREKLRQNPGAAYFMAQTIIVQEAALREQQAQLEQAEQRQERGRGGFLDSIFGGGNNDEQRRQPARQYQQPQQAPVEGRRGPWGGQPGGGGFLAGAAQTALGVTGGVLLGSAIAGMFSTPAEAGELPAEEPQDTGADDTMDDSSGDFGGDGGDFDMGGDF</sequence>
<protein>
    <submittedName>
        <fullName evidence="2">DUF2076 domain-containing protein</fullName>
    </submittedName>
</protein>
<feature type="compositionally biased region" description="Low complexity" evidence="1">
    <location>
        <begin position="98"/>
        <end position="108"/>
    </location>
</feature>
<organism evidence="2 3">
    <name type="scientific">Devosia aurantiaca</name>
    <dbReference type="NCBI Taxonomy" id="2714858"/>
    <lineage>
        <taxon>Bacteria</taxon>
        <taxon>Pseudomonadati</taxon>
        <taxon>Pseudomonadota</taxon>
        <taxon>Alphaproteobacteria</taxon>
        <taxon>Hyphomicrobiales</taxon>
        <taxon>Devosiaceae</taxon>
        <taxon>Devosia</taxon>
    </lineage>
</organism>
<gene>
    <name evidence="2" type="ORF">G5575_07790</name>
</gene>
<evidence type="ECO:0000313" key="3">
    <source>
        <dbReference type="Proteomes" id="UP000474802"/>
    </source>
</evidence>
<name>A0A6M1ST37_9HYPH</name>
<feature type="compositionally biased region" description="Gly residues" evidence="1">
    <location>
        <begin position="114"/>
        <end position="124"/>
    </location>
</feature>
<dbReference type="EMBL" id="JAALFG010000002">
    <property type="protein sequence ID" value="NGP17573.1"/>
    <property type="molecule type" value="Genomic_DNA"/>
</dbReference>
<feature type="compositionally biased region" description="Acidic residues" evidence="1">
    <location>
        <begin position="160"/>
        <end position="177"/>
    </location>
</feature>
<dbReference type="InterPro" id="IPR018648">
    <property type="entry name" value="DUF2076"/>
</dbReference>
<comment type="caution">
    <text evidence="2">The sequence shown here is derived from an EMBL/GenBank/DDBJ whole genome shotgun (WGS) entry which is preliminary data.</text>
</comment>
<dbReference type="Pfam" id="PF09849">
    <property type="entry name" value="DUF2076"/>
    <property type="match status" value="1"/>
</dbReference>
<accession>A0A6M1ST37</accession>
<feature type="region of interest" description="Disordered" evidence="1">
    <location>
        <begin position="65"/>
        <end position="124"/>
    </location>
</feature>
<evidence type="ECO:0000256" key="1">
    <source>
        <dbReference type="SAM" id="MobiDB-lite"/>
    </source>
</evidence>
<dbReference type="AlphaFoldDB" id="A0A6M1ST37"/>
<keyword evidence="3" id="KW-1185">Reference proteome</keyword>
<evidence type="ECO:0000313" key="2">
    <source>
        <dbReference type="EMBL" id="NGP17573.1"/>
    </source>
</evidence>